<organism evidence="1">
    <name type="scientific">Zea mays</name>
    <name type="common">Maize</name>
    <dbReference type="NCBI Taxonomy" id="4577"/>
    <lineage>
        <taxon>Eukaryota</taxon>
        <taxon>Viridiplantae</taxon>
        <taxon>Streptophyta</taxon>
        <taxon>Embryophyta</taxon>
        <taxon>Tracheophyta</taxon>
        <taxon>Spermatophyta</taxon>
        <taxon>Magnoliopsida</taxon>
        <taxon>Liliopsida</taxon>
        <taxon>Poales</taxon>
        <taxon>Poaceae</taxon>
        <taxon>PACMAD clade</taxon>
        <taxon>Panicoideae</taxon>
        <taxon>Andropogonodae</taxon>
        <taxon>Andropogoneae</taxon>
        <taxon>Tripsacinae</taxon>
        <taxon>Zea</taxon>
    </lineage>
</organism>
<dbReference type="HOGENOM" id="CLU_202776_0_0_1"/>
<reference evidence="1" key="2">
    <citation type="submission" date="2012-06" db="EMBL/GenBank/DDBJ databases">
        <authorList>
            <person name="Yu Y."/>
            <person name="Currie J."/>
            <person name="Lomeli R."/>
            <person name="Angelova A."/>
            <person name="Collura K."/>
            <person name="Wissotski M."/>
            <person name="Campos D."/>
            <person name="Kudrna D."/>
            <person name="Golser W."/>
            <person name="Ashely E."/>
            <person name="Descour A."/>
            <person name="Fernandes J."/>
            <person name="Soderlund C."/>
            <person name="Walbot V."/>
        </authorList>
    </citation>
    <scope>NUCLEOTIDE SEQUENCE</scope>
    <source>
        <strain evidence="1">B73</strain>
    </source>
</reference>
<name>C4IZA9_MAIZE</name>
<proteinExistence type="evidence at transcript level"/>
<reference evidence="1" key="1">
    <citation type="journal article" date="2009" name="PLoS Genet.">
        <title>Sequencing, mapping, and analysis of 27,455 maize full-length cDNAs.</title>
        <authorList>
            <person name="Soderlund C."/>
            <person name="Descour A."/>
            <person name="Kudrna D."/>
            <person name="Bomhoff M."/>
            <person name="Boyd L."/>
            <person name="Currie J."/>
            <person name="Angelova A."/>
            <person name="Collura K."/>
            <person name="Wissotski M."/>
            <person name="Ashley E."/>
            <person name="Morrow D."/>
            <person name="Fernandes J."/>
            <person name="Walbot V."/>
            <person name="Yu Y."/>
        </authorList>
    </citation>
    <scope>NUCLEOTIDE SEQUENCE</scope>
    <source>
        <strain evidence="1">B73</strain>
    </source>
</reference>
<sequence length="71" mass="8171">MCNPPSRTCGIITCPCKLFFYMYVCTHNSDLWNYNLLLQINLLTCMNGTSVAFFSVKSSYYGEYINLVVLH</sequence>
<protein>
    <submittedName>
        <fullName evidence="1">Uncharacterized protein</fullName>
    </submittedName>
</protein>
<dbReference type="EMBL" id="BT083906">
    <property type="protein sequence ID" value="ACR34259.1"/>
    <property type="molecule type" value="mRNA"/>
</dbReference>
<dbReference type="AlphaFoldDB" id="C4IZA9"/>
<evidence type="ECO:0000313" key="1">
    <source>
        <dbReference type="EMBL" id="ACR34259.1"/>
    </source>
</evidence>
<accession>C4IZA9</accession>